<dbReference type="SUPFAM" id="SSF50104">
    <property type="entry name" value="Translation proteins SH3-like domain"/>
    <property type="match status" value="1"/>
</dbReference>
<evidence type="ECO:0000313" key="12">
    <source>
        <dbReference type="EMBL" id="SMB83874.1"/>
    </source>
</evidence>
<dbReference type="InterPro" id="IPR003256">
    <property type="entry name" value="Ribosomal_uL24"/>
</dbReference>
<dbReference type="FunFam" id="2.30.30.30:FF:000004">
    <property type="entry name" value="50S ribosomal protein L24"/>
    <property type="match status" value="1"/>
</dbReference>
<dbReference type="AlphaFoldDB" id="A0A1W1UT32"/>
<evidence type="ECO:0000256" key="10">
    <source>
        <dbReference type="HAMAP-Rule" id="MF_01326"/>
    </source>
</evidence>
<dbReference type="Gene3D" id="2.30.30.30">
    <property type="match status" value="1"/>
</dbReference>
<dbReference type="InterPro" id="IPR057264">
    <property type="entry name" value="Ribosomal_uL24_C"/>
</dbReference>
<evidence type="ECO:0000256" key="9">
    <source>
        <dbReference type="ARBA" id="ARBA00058688"/>
    </source>
</evidence>
<keyword evidence="13" id="KW-1185">Reference proteome</keyword>
<gene>
    <name evidence="10" type="primary">rplX</name>
    <name evidence="12" type="ORF">SAMN00017405_1092</name>
</gene>
<evidence type="ECO:0000256" key="7">
    <source>
        <dbReference type="ARBA" id="ARBA00023274"/>
    </source>
</evidence>
<dbReference type="GO" id="GO:0003735">
    <property type="term" value="F:structural constituent of ribosome"/>
    <property type="evidence" value="ECO:0007669"/>
    <property type="project" value="InterPro"/>
</dbReference>
<dbReference type="OrthoDB" id="9807419at2"/>
<dbReference type="STRING" id="656914.SAMN00017405_1092"/>
<protein>
    <recommendedName>
        <fullName evidence="8 10">Large ribosomal subunit protein uL24</fullName>
    </recommendedName>
</protein>
<organism evidence="12 13">
    <name type="scientific">Desulfonispora thiosulfatigenes DSM 11270</name>
    <dbReference type="NCBI Taxonomy" id="656914"/>
    <lineage>
        <taxon>Bacteria</taxon>
        <taxon>Bacillati</taxon>
        <taxon>Bacillota</taxon>
        <taxon>Clostridia</taxon>
        <taxon>Eubacteriales</taxon>
        <taxon>Peptococcaceae</taxon>
        <taxon>Desulfonispora</taxon>
    </lineage>
</organism>
<evidence type="ECO:0000256" key="1">
    <source>
        <dbReference type="ARBA" id="ARBA00004072"/>
    </source>
</evidence>
<evidence type="ECO:0000256" key="6">
    <source>
        <dbReference type="ARBA" id="ARBA00022980"/>
    </source>
</evidence>
<dbReference type="InterPro" id="IPR008991">
    <property type="entry name" value="Translation_prot_SH3-like_sf"/>
</dbReference>
<accession>A0A1W1UT32</accession>
<evidence type="ECO:0000256" key="3">
    <source>
        <dbReference type="ARBA" id="ARBA00011838"/>
    </source>
</evidence>
<evidence type="ECO:0000259" key="11">
    <source>
        <dbReference type="SMART" id="SM00739"/>
    </source>
</evidence>
<sequence>MIKKLHVKKGDTVVVTAGKDRGKKSKVLQSFPKEGRVIVEGVNVLKKHSRPTQKMPQGGIIEKEGPIHVSNVMPFCAKCGKGVRVAHQELANGTKVRKCAKCSEVFDK</sequence>
<evidence type="ECO:0000256" key="4">
    <source>
        <dbReference type="ARBA" id="ARBA00022730"/>
    </source>
</evidence>
<dbReference type="GO" id="GO:0005840">
    <property type="term" value="C:ribosome"/>
    <property type="evidence" value="ECO:0007669"/>
    <property type="project" value="UniProtKB-KW"/>
</dbReference>
<keyword evidence="7 10" id="KW-0687">Ribonucleoprotein</keyword>
<dbReference type="InterPro" id="IPR041988">
    <property type="entry name" value="Ribosomal_uL24_KOW"/>
</dbReference>
<evidence type="ECO:0000256" key="5">
    <source>
        <dbReference type="ARBA" id="ARBA00022884"/>
    </source>
</evidence>
<comment type="function">
    <text evidence="1 10">One of two assembly initiator proteins, it binds directly to the 5'-end of the 23S rRNA, where it nucleates assembly of the 50S subunit.</text>
</comment>
<dbReference type="Pfam" id="PF17136">
    <property type="entry name" value="ribosomal_L24"/>
    <property type="match status" value="1"/>
</dbReference>
<dbReference type="InterPro" id="IPR005824">
    <property type="entry name" value="KOW"/>
</dbReference>
<evidence type="ECO:0000256" key="8">
    <source>
        <dbReference type="ARBA" id="ARBA00035206"/>
    </source>
</evidence>
<dbReference type="HAMAP" id="MF_01326_B">
    <property type="entry name" value="Ribosomal_uL24_B"/>
    <property type="match status" value="1"/>
</dbReference>
<dbReference type="InterPro" id="IPR014722">
    <property type="entry name" value="Rib_uL2_dom2"/>
</dbReference>
<comment type="subunit">
    <text evidence="3 10">Part of the 50S ribosomal subunit.</text>
</comment>
<dbReference type="CDD" id="cd06089">
    <property type="entry name" value="KOW_RPL26"/>
    <property type="match status" value="1"/>
</dbReference>
<reference evidence="12 13" key="1">
    <citation type="submission" date="2017-04" db="EMBL/GenBank/DDBJ databases">
        <authorList>
            <person name="Afonso C.L."/>
            <person name="Miller P.J."/>
            <person name="Scott M.A."/>
            <person name="Spackman E."/>
            <person name="Goraichik I."/>
            <person name="Dimitrov K.M."/>
            <person name="Suarez D.L."/>
            <person name="Swayne D.E."/>
        </authorList>
    </citation>
    <scope>NUCLEOTIDE SEQUENCE [LARGE SCALE GENOMIC DNA]</scope>
    <source>
        <strain evidence="12 13">DSM 11270</strain>
    </source>
</reference>
<keyword evidence="6 10" id="KW-0689">Ribosomal protein</keyword>
<dbReference type="GO" id="GO:0019843">
    <property type="term" value="F:rRNA binding"/>
    <property type="evidence" value="ECO:0007669"/>
    <property type="project" value="UniProtKB-UniRule"/>
</dbReference>
<dbReference type="SMART" id="SM00739">
    <property type="entry name" value="KOW"/>
    <property type="match status" value="1"/>
</dbReference>
<dbReference type="EMBL" id="FWWT01000008">
    <property type="protein sequence ID" value="SMB83874.1"/>
    <property type="molecule type" value="Genomic_DNA"/>
</dbReference>
<feature type="domain" description="KOW" evidence="11">
    <location>
        <begin position="6"/>
        <end position="33"/>
    </location>
</feature>
<dbReference type="Proteomes" id="UP000192731">
    <property type="component" value="Unassembled WGS sequence"/>
</dbReference>
<comment type="function">
    <text evidence="9 10">One of the proteins that surrounds the polypeptide exit tunnel on the outside of the subunit.</text>
</comment>
<dbReference type="GO" id="GO:1990904">
    <property type="term" value="C:ribonucleoprotein complex"/>
    <property type="evidence" value="ECO:0007669"/>
    <property type="project" value="UniProtKB-KW"/>
</dbReference>
<dbReference type="Pfam" id="PF00467">
    <property type="entry name" value="KOW"/>
    <property type="match status" value="1"/>
</dbReference>
<evidence type="ECO:0000256" key="2">
    <source>
        <dbReference type="ARBA" id="ARBA00010618"/>
    </source>
</evidence>
<dbReference type="GO" id="GO:0006412">
    <property type="term" value="P:translation"/>
    <property type="evidence" value="ECO:0007669"/>
    <property type="project" value="UniProtKB-UniRule"/>
</dbReference>
<keyword evidence="4 10" id="KW-0699">rRNA-binding</keyword>
<evidence type="ECO:0000313" key="13">
    <source>
        <dbReference type="Proteomes" id="UP000192731"/>
    </source>
</evidence>
<comment type="similarity">
    <text evidence="2 10">Belongs to the universal ribosomal protein uL24 family.</text>
</comment>
<name>A0A1W1UT32_DESTI</name>
<dbReference type="RefSeq" id="WP_084052332.1">
    <property type="nucleotide sequence ID" value="NZ_FWWT01000008.1"/>
</dbReference>
<proteinExistence type="inferred from homology"/>
<dbReference type="NCBIfam" id="TIGR01079">
    <property type="entry name" value="rplX_bact"/>
    <property type="match status" value="1"/>
</dbReference>
<dbReference type="PANTHER" id="PTHR12903">
    <property type="entry name" value="MITOCHONDRIAL RIBOSOMAL PROTEIN L24"/>
    <property type="match status" value="1"/>
</dbReference>
<keyword evidence="5 10" id="KW-0694">RNA-binding</keyword>